<protein>
    <recommendedName>
        <fullName evidence="3">CUE domain-containing protein</fullName>
    </recommendedName>
</protein>
<dbReference type="GO" id="GO:0043130">
    <property type="term" value="F:ubiquitin binding"/>
    <property type="evidence" value="ECO:0007669"/>
    <property type="project" value="InterPro"/>
</dbReference>
<sequence>MAEQTLNIPQLLVFLAVTVLALRWWFKPASASTPTSAANRRPNPAQIDQLAQMFPQLDRRTIAWNLQRNGGNVQGVTETVLGGRSLEQPPPSFQLPPSRTATPTGGPARSATRQPAKPAQPDLITRYNLASKVGQATTTATEEQPKGKVWSQDKNERQANLQRRREEMILAARRKMEEKAKAEQKTA</sequence>
<organism evidence="4 5">
    <name type="scientific">Pseudopithomyces chartarum</name>
    <dbReference type="NCBI Taxonomy" id="1892770"/>
    <lineage>
        <taxon>Eukaryota</taxon>
        <taxon>Fungi</taxon>
        <taxon>Dikarya</taxon>
        <taxon>Ascomycota</taxon>
        <taxon>Pezizomycotina</taxon>
        <taxon>Dothideomycetes</taxon>
        <taxon>Pleosporomycetidae</taxon>
        <taxon>Pleosporales</taxon>
        <taxon>Massarineae</taxon>
        <taxon>Didymosphaeriaceae</taxon>
        <taxon>Pseudopithomyces</taxon>
    </lineage>
</organism>
<dbReference type="EMBL" id="WVTA01000006">
    <property type="protein sequence ID" value="KAK3209007.1"/>
    <property type="molecule type" value="Genomic_DNA"/>
</dbReference>
<dbReference type="InterPro" id="IPR009060">
    <property type="entry name" value="UBA-like_sf"/>
</dbReference>
<dbReference type="InterPro" id="IPR003892">
    <property type="entry name" value="CUE"/>
</dbReference>
<feature type="chain" id="PRO_5043014701" description="CUE domain-containing protein" evidence="2">
    <location>
        <begin position="32"/>
        <end position="187"/>
    </location>
</feature>
<evidence type="ECO:0000256" key="2">
    <source>
        <dbReference type="SAM" id="SignalP"/>
    </source>
</evidence>
<accession>A0AAN6LZN2</accession>
<evidence type="ECO:0000256" key="1">
    <source>
        <dbReference type="SAM" id="MobiDB-lite"/>
    </source>
</evidence>
<evidence type="ECO:0000313" key="4">
    <source>
        <dbReference type="EMBL" id="KAK3209007.1"/>
    </source>
</evidence>
<dbReference type="Proteomes" id="UP001280581">
    <property type="component" value="Unassembled WGS sequence"/>
</dbReference>
<proteinExistence type="predicted"/>
<feature type="region of interest" description="Disordered" evidence="1">
    <location>
        <begin position="82"/>
        <end position="166"/>
    </location>
</feature>
<feature type="compositionally biased region" description="Basic and acidic residues" evidence="1">
    <location>
        <begin position="143"/>
        <end position="166"/>
    </location>
</feature>
<keyword evidence="2" id="KW-0732">Signal</keyword>
<gene>
    <name evidence="4" type="ORF">GRF29_69g429330</name>
</gene>
<comment type="caution">
    <text evidence="4">The sequence shown here is derived from an EMBL/GenBank/DDBJ whole genome shotgun (WGS) entry which is preliminary data.</text>
</comment>
<feature type="signal peptide" evidence="2">
    <location>
        <begin position="1"/>
        <end position="31"/>
    </location>
</feature>
<dbReference type="SUPFAM" id="SSF46934">
    <property type="entry name" value="UBA-like"/>
    <property type="match status" value="1"/>
</dbReference>
<keyword evidence="5" id="KW-1185">Reference proteome</keyword>
<name>A0AAN6LZN2_9PLEO</name>
<dbReference type="AlphaFoldDB" id="A0AAN6LZN2"/>
<dbReference type="CDD" id="cd14424">
    <property type="entry name" value="CUE_Cue1p_like"/>
    <property type="match status" value="1"/>
</dbReference>
<reference evidence="4 5" key="1">
    <citation type="submission" date="2021-02" db="EMBL/GenBank/DDBJ databases">
        <title>Genome assembly of Pseudopithomyces chartarum.</title>
        <authorList>
            <person name="Jauregui R."/>
            <person name="Singh J."/>
            <person name="Voisey C."/>
        </authorList>
    </citation>
    <scope>NUCLEOTIDE SEQUENCE [LARGE SCALE GENOMIC DNA]</scope>
    <source>
        <strain evidence="4 5">AGR01</strain>
    </source>
</reference>
<evidence type="ECO:0000259" key="3">
    <source>
        <dbReference type="PROSITE" id="PS51140"/>
    </source>
</evidence>
<dbReference type="PROSITE" id="PS51140">
    <property type="entry name" value="CUE"/>
    <property type="match status" value="1"/>
</dbReference>
<dbReference type="Gene3D" id="1.10.8.10">
    <property type="entry name" value="DNA helicase RuvA subunit, C-terminal domain"/>
    <property type="match status" value="1"/>
</dbReference>
<feature type="domain" description="CUE" evidence="3">
    <location>
        <begin position="42"/>
        <end position="85"/>
    </location>
</feature>
<evidence type="ECO:0000313" key="5">
    <source>
        <dbReference type="Proteomes" id="UP001280581"/>
    </source>
</evidence>
<dbReference type="Pfam" id="PF02845">
    <property type="entry name" value="CUE"/>
    <property type="match status" value="1"/>
</dbReference>